<dbReference type="SMR" id="A0A6M3ZCP1"/>
<protein>
    <submittedName>
        <fullName evidence="2">Uncharacterized protein</fullName>
    </submittedName>
</protein>
<evidence type="ECO:0000313" key="2">
    <source>
        <dbReference type="EMBL" id="QJP88847.1"/>
    </source>
</evidence>
<evidence type="ECO:0000313" key="1">
    <source>
        <dbReference type="EMBL" id="QJP88608.1"/>
    </source>
</evidence>
<dbReference type="KEGG" id="bsu:BSU21210"/>
<dbReference type="RefSeq" id="WP_003230954.1">
    <property type="nucleotide sequence ID" value="NC_000964.3"/>
</dbReference>
<dbReference type="EMBL" id="CP052842">
    <property type="protein sequence ID" value="QJP88608.1"/>
    <property type="molecule type" value="Genomic_DNA"/>
</dbReference>
<dbReference type="EMBL" id="CP052842">
    <property type="protein sequence ID" value="QJP88847.1"/>
    <property type="molecule type" value="Genomic_DNA"/>
</dbReference>
<accession>A0A6M3ZCP1</accession>
<proteinExistence type="predicted"/>
<sequence>MNELKDFFFLGKPIQTEIGEIDFIRLKDYPLYTKELSMLRMNKKSLIKEYSRFNEDGSLDPFIIEMKKRDLYEIVHSVLPDFHEAYFKVFSKVLINKDSLSLIGKHNFPRLRKLILDMHCITEDKVVDNDELQEFHDISKSLKQQDSQSDLKDIVSCVAAFNGYTYEEISEMTMYQLYLSFYRMAEVMNYNTTTLFATVSPDVKVSDWSSHINLYKEESYHLSTKDAKNIEQLFGG</sequence>
<organism evidence="2">
    <name type="scientific">Bacillus subtilis (strain 168)</name>
    <dbReference type="NCBI Taxonomy" id="224308"/>
    <lineage>
        <taxon>Bacteria</taxon>
        <taxon>Bacillati</taxon>
        <taxon>Bacillota</taxon>
        <taxon>Bacilli</taxon>
        <taxon>Bacillales</taxon>
        <taxon>Bacillaceae</taxon>
        <taxon>Bacillus</taxon>
    </lineage>
</organism>
<name>A0A6M3ZCP1_BACSU</name>
<dbReference type="AlphaFoldDB" id="A0A6M3ZCP1"/>
<dbReference type="OrthoDB" id="2899017at2"/>
<reference evidence="2" key="1">
    <citation type="submission" date="2020-04" db="EMBL/GenBank/DDBJ databases">
        <title>Phage recombination drives evolution of spore-forming Bacilli.</title>
        <authorList>
            <person name="Dragos A."/>
            <person name="Kovacs A.T."/>
        </authorList>
    </citation>
    <scope>NUCLEOTIDE SEQUENCE</scope>
    <source>
        <strain evidence="2">168</strain>
    </source>
</reference>
<gene>
    <name evidence="1" type="ORF">HIR78_11460</name>
    <name evidence="2" type="ORF">HIR78_12805</name>
</gene>